<dbReference type="EMBL" id="JBHSBI010000044">
    <property type="protein sequence ID" value="MFC4015388.1"/>
    <property type="molecule type" value="Genomic_DNA"/>
</dbReference>
<dbReference type="InterPro" id="IPR002048">
    <property type="entry name" value="EF_hand_dom"/>
</dbReference>
<name>A0ABV8GNM2_9ACTN</name>
<evidence type="ECO:0000313" key="5">
    <source>
        <dbReference type="EMBL" id="MFC4015388.1"/>
    </source>
</evidence>
<keyword evidence="1" id="KW-0479">Metal-binding</keyword>
<evidence type="ECO:0000256" key="2">
    <source>
        <dbReference type="ARBA" id="ARBA00022737"/>
    </source>
</evidence>
<keyword evidence="6" id="KW-1185">Reference proteome</keyword>
<dbReference type="InterPro" id="IPR018247">
    <property type="entry name" value="EF_Hand_1_Ca_BS"/>
</dbReference>
<dbReference type="PROSITE" id="PS00018">
    <property type="entry name" value="EF_HAND_1"/>
    <property type="match status" value="3"/>
</dbReference>
<dbReference type="SUPFAM" id="SSF47473">
    <property type="entry name" value="EF-hand"/>
    <property type="match status" value="1"/>
</dbReference>
<evidence type="ECO:0000256" key="3">
    <source>
        <dbReference type="SAM" id="MobiDB-lite"/>
    </source>
</evidence>
<feature type="region of interest" description="Disordered" evidence="3">
    <location>
        <begin position="1"/>
        <end position="22"/>
    </location>
</feature>
<sequence>MIQQERNHTMSEPFTPHLSAPVEHTTTSAGVDMAALRDRKYRQWFRGADVDGDGVITRRDVQLMGERYIAARGASQSATAHRLTQELDAFWTHVIAPMDQDGDGKVDLREMTEGFRQALTDPGLYPQQIQLVADCYFDLIDLDADDKIDQTEFQQIFGLAGNLPFEHCAAVFTALDLNGSGTLDRTEFHQALAEYFYGNNPDAPANHLFGELAD</sequence>
<gene>
    <name evidence="5" type="ORF">ACFOY2_49815</name>
</gene>
<dbReference type="PROSITE" id="PS50222">
    <property type="entry name" value="EF_HAND_2"/>
    <property type="match status" value="3"/>
</dbReference>
<dbReference type="SMART" id="SM00054">
    <property type="entry name" value="EFh"/>
    <property type="match status" value="4"/>
</dbReference>
<protein>
    <submittedName>
        <fullName evidence="5">EF-hand domain-containing protein</fullName>
    </submittedName>
</protein>
<evidence type="ECO:0000256" key="1">
    <source>
        <dbReference type="ARBA" id="ARBA00022723"/>
    </source>
</evidence>
<evidence type="ECO:0000259" key="4">
    <source>
        <dbReference type="PROSITE" id="PS50222"/>
    </source>
</evidence>
<keyword evidence="2" id="KW-0677">Repeat</keyword>
<comment type="caution">
    <text evidence="5">The sequence shown here is derived from an EMBL/GenBank/DDBJ whole genome shotgun (WGS) entry which is preliminary data.</text>
</comment>
<feature type="domain" description="EF-hand" evidence="4">
    <location>
        <begin position="86"/>
        <end position="121"/>
    </location>
</feature>
<organism evidence="5 6">
    <name type="scientific">Nonomuraea purpurea</name>
    <dbReference type="NCBI Taxonomy" id="1849276"/>
    <lineage>
        <taxon>Bacteria</taxon>
        <taxon>Bacillati</taxon>
        <taxon>Actinomycetota</taxon>
        <taxon>Actinomycetes</taxon>
        <taxon>Streptosporangiales</taxon>
        <taxon>Streptosporangiaceae</taxon>
        <taxon>Nonomuraea</taxon>
    </lineage>
</organism>
<proteinExistence type="predicted"/>
<accession>A0ABV8GNM2</accession>
<dbReference type="PANTHER" id="PTHR10891">
    <property type="entry name" value="EF-HAND CALCIUM-BINDING DOMAIN CONTAINING PROTEIN"/>
    <property type="match status" value="1"/>
</dbReference>
<feature type="domain" description="EF-hand" evidence="4">
    <location>
        <begin position="36"/>
        <end position="71"/>
    </location>
</feature>
<evidence type="ECO:0000313" key="6">
    <source>
        <dbReference type="Proteomes" id="UP001595851"/>
    </source>
</evidence>
<dbReference type="Gene3D" id="1.10.238.10">
    <property type="entry name" value="EF-hand"/>
    <property type="match status" value="1"/>
</dbReference>
<dbReference type="Pfam" id="PF13202">
    <property type="entry name" value="EF-hand_5"/>
    <property type="match status" value="2"/>
</dbReference>
<reference evidence="6" key="1">
    <citation type="journal article" date="2019" name="Int. J. Syst. Evol. Microbiol.">
        <title>The Global Catalogue of Microorganisms (GCM) 10K type strain sequencing project: providing services to taxonomists for standard genome sequencing and annotation.</title>
        <authorList>
            <consortium name="The Broad Institute Genomics Platform"/>
            <consortium name="The Broad Institute Genome Sequencing Center for Infectious Disease"/>
            <person name="Wu L."/>
            <person name="Ma J."/>
        </authorList>
    </citation>
    <scope>NUCLEOTIDE SEQUENCE [LARGE SCALE GENOMIC DNA]</scope>
    <source>
        <strain evidence="6">TBRC 1276</strain>
    </source>
</reference>
<dbReference type="InterPro" id="IPR011992">
    <property type="entry name" value="EF-hand-dom_pair"/>
</dbReference>
<dbReference type="RefSeq" id="WP_379535205.1">
    <property type="nucleotide sequence ID" value="NZ_JBHSBI010000044.1"/>
</dbReference>
<dbReference type="InterPro" id="IPR039647">
    <property type="entry name" value="EF_hand_pair_protein_CML-like"/>
</dbReference>
<dbReference type="Pfam" id="PF13499">
    <property type="entry name" value="EF-hand_7"/>
    <property type="match status" value="1"/>
</dbReference>
<feature type="domain" description="EF-hand" evidence="4">
    <location>
        <begin position="163"/>
        <end position="198"/>
    </location>
</feature>
<dbReference type="Proteomes" id="UP001595851">
    <property type="component" value="Unassembled WGS sequence"/>
</dbReference>